<keyword evidence="5" id="KW-1185">Reference proteome</keyword>
<reference evidence="4" key="1">
    <citation type="journal article" date="2020" name="bioRxiv">
        <title>Comparative genomics of Chlamydomonas.</title>
        <authorList>
            <person name="Craig R.J."/>
            <person name="Hasan A.R."/>
            <person name="Ness R.W."/>
            <person name="Keightley P.D."/>
        </authorList>
    </citation>
    <scope>NUCLEOTIDE SEQUENCE</scope>
    <source>
        <strain evidence="4">CCAP 11/70</strain>
    </source>
</reference>
<dbReference type="AlphaFoldDB" id="A0A835XWC3"/>
<evidence type="ECO:0000256" key="1">
    <source>
        <dbReference type="PROSITE-ProRule" id="PRU00042"/>
    </source>
</evidence>
<keyword evidence="1" id="KW-0862">Zinc</keyword>
<feature type="compositionally biased region" description="Basic residues" evidence="2">
    <location>
        <begin position="162"/>
        <end position="173"/>
    </location>
</feature>
<keyword evidence="1" id="KW-0479">Metal-binding</keyword>
<dbReference type="InterPro" id="IPR013087">
    <property type="entry name" value="Znf_C2H2_type"/>
</dbReference>
<evidence type="ECO:0000259" key="3">
    <source>
        <dbReference type="PROSITE" id="PS50157"/>
    </source>
</evidence>
<dbReference type="Proteomes" id="UP000612055">
    <property type="component" value="Unassembled WGS sequence"/>
</dbReference>
<dbReference type="PROSITE" id="PS50157">
    <property type="entry name" value="ZINC_FINGER_C2H2_2"/>
    <property type="match status" value="2"/>
</dbReference>
<feature type="compositionally biased region" description="Low complexity" evidence="2">
    <location>
        <begin position="146"/>
        <end position="160"/>
    </location>
</feature>
<accession>A0A835XWC3</accession>
<organism evidence="4 5">
    <name type="scientific">Edaphochlamys debaryana</name>
    <dbReference type="NCBI Taxonomy" id="47281"/>
    <lineage>
        <taxon>Eukaryota</taxon>
        <taxon>Viridiplantae</taxon>
        <taxon>Chlorophyta</taxon>
        <taxon>core chlorophytes</taxon>
        <taxon>Chlorophyceae</taxon>
        <taxon>CS clade</taxon>
        <taxon>Chlamydomonadales</taxon>
        <taxon>Chlamydomonadales incertae sedis</taxon>
        <taxon>Edaphochlamys</taxon>
    </lineage>
</organism>
<dbReference type="OrthoDB" id="551372at2759"/>
<feature type="domain" description="C2H2-type" evidence="3">
    <location>
        <begin position="90"/>
        <end position="118"/>
    </location>
</feature>
<feature type="region of interest" description="Disordered" evidence="2">
    <location>
        <begin position="31"/>
        <end position="207"/>
    </location>
</feature>
<name>A0A835XWC3_9CHLO</name>
<proteinExistence type="predicted"/>
<dbReference type="PROSITE" id="PS00028">
    <property type="entry name" value="ZINC_FINGER_C2H2_1"/>
    <property type="match status" value="2"/>
</dbReference>
<feature type="compositionally biased region" description="Low complexity" evidence="2">
    <location>
        <begin position="116"/>
        <end position="134"/>
    </location>
</feature>
<sequence>MATNLCAECGTRLPRSEYKTHMRDVHGVAVMNDSDDETTKAQATQPAANGDGEVRAHPVDAGDGEARPPRAPRRVRRNPGGADGAPGGDFACTECDRTFASQQGLRRHLQAKHPDSPATAAAVAATNSEAPAPGRRGGRGGRAEGADGADAANGDGAAKPSRPPRQRQPRRPRGAAAVPADPEQAAAMAAAAAANALGSGGGAPRPEKLVTLFRCTKCEQGFKSKNRARAHVTEAHADDVPAEAPAATEAEAAPEPADGLLELVEVPSRRPNRPRRGPRKEGAGGEVGEDGEAKPPPVRRGGRPPPKAKGDGAAAPAGEGKKGDDLAALGIVS</sequence>
<dbReference type="SMART" id="SM00355">
    <property type="entry name" value="ZnF_C2H2"/>
    <property type="match status" value="3"/>
</dbReference>
<feature type="compositionally biased region" description="Low complexity" evidence="2">
    <location>
        <begin position="242"/>
        <end position="258"/>
    </location>
</feature>
<evidence type="ECO:0000256" key="2">
    <source>
        <dbReference type="SAM" id="MobiDB-lite"/>
    </source>
</evidence>
<gene>
    <name evidence="4" type="ORF">HYH03_010207</name>
</gene>
<dbReference type="Gene3D" id="3.30.160.60">
    <property type="entry name" value="Classic Zinc Finger"/>
    <property type="match status" value="1"/>
</dbReference>
<feature type="region of interest" description="Disordered" evidence="2">
    <location>
        <begin position="220"/>
        <end position="333"/>
    </location>
</feature>
<feature type="domain" description="C2H2-type" evidence="3">
    <location>
        <begin position="213"/>
        <end position="241"/>
    </location>
</feature>
<comment type="caution">
    <text evidence="4">The sequence shown here is derived from an EMBL/GenBank/DDBJ whole genome shotgun (WGS) entry which is preliminary data.</text>
</comment>
<feature type="compositionally biased region" description="Basic and acidic residues" evidence="2">
    <location>
        <begin position="52"/>
        <end position="68"/>
    </location>
</feature>
<feature type="compositionally biased region" description="Low complexity" evidence="2">
    <location>
        <begin position="174"/>
        <end position="197"/>
    </location>
</feature>
<dbReference type="GO" id="GO:0008270">
    <property type="term" value="F:zinc ion binding"/>
    <property type="evidence" value="ECO:0007669"/>
    <property type="project" value="UniProtKB-KW"/>
</dbReference>
<keyword evidence="1" id="KW-0863">Zinc-finger</keyword>
<protein>
    <recommendedName>
        <fullName evidence="3">C2H2-type domain-containing protein</fullName>
    </recommendedName>
</protein>
<evidence type="ECO:0000313" key="5">
    <source>
        <dbReference type="Proteomes" id="UP000612055"/>
    </source>
</evidence>
<dbReference type="Pfam" id="PF13912">
    <property type="entry name" value="zf-C2H2_6"/>
    <property type="match status" value="1"/>
</dbReference>
<feature type="compositionally biased region" description="Pro residues" evidence="2">
    <location>
        <begin position="294"/>
        <end position="307"/>
    </location>
</feature>
<dbReference type="EMBL" id="JAEHOE010000053">
    <property type="protein sequence ID" value="KAG2491418.1"/>
    <property type="molecule type" value="Genomic_DNA"/>
</dbReference>
<evidence type="ECO:0000313" key="4">
    <source>
        <dbReference type="EMBL" id="KAG2491418.1"/>
    </source>
</evidence>